<name>M5U8P2_9BACT</name>
<organism evidence="2 3">
    <name type="scientific">Rhodopirellula sallentina SM41</name>
    <dbReference type="NCBI Taxonomy" id="1263870"/>
    <lineage>
        <taxon>Bacteria</taxon>
        <taxon>Pseudomonadati</taxon>
        <taxon>Planctomycetota</taxon>
        <taxon>Planctomycetia</taxon>
        <taxon>Pirellulales</taxon>
        <taxon>Pirellulaceae</taxon>
        <taxon>Rhodopirellula</taxon>
    </lineage>
</organism>
<evidence type="ECO:0000256" key="1">
    <source>
        <dbReference type="SAM" id="Phobius"/>
    </source>
</evidence>
<evidence type="ECO:0000313" key="3">
    <source>
        <dbReference type="Proteomes" id="UP000011885"/>
    </source>
</evidence>
<sequence length="156" mass="16711">MDHCDAPSAEGVSPDNGAALNRGFLRPRLLAFVVIIGLVTPLLVARTLSPSTHGLGTHQQLGLPPCSMRVLFGIRCPACGMTTSWSHWTRGDWWASLRTNAGGACLAFVAVGIVAIAAKVLWTGRVPEYPTTYRIGWAIVAVGGITVIDWFVRLSQ</sequence>
<reference evidence="2 3" key="1">
    <citation type="journal article" date="2013" name="Mar. Genomics">
        <title>Expression of sulfatases in Rhodopirellula baltica and the diversity of sulfatases in the genus Rhodopirellula.</title>
        <authorList>
            <person name="Wegner C.E."/>
            <person name="Richter-Heitmann T."/>
            <person name="Klindworth A."/>
            <person name="Klockow C."/>
            <person name="Richter M."/>
            <person name="Achstetter T."/>
            <person name="Glockner F.O."/>
            <person name="Harder J."/>
        </authorList>
    </citation>
    <scope>NUCLEOTIDE SEQUENCE [LARGE SCALE GENOMIC DNA]</scope>
    <source>
        <strain evidence="2 3">SM41</strain>
    </source>
</reference>
<dbReference type="Proteomes" id="UP000011885">
    <property type="component" value="Unassembled WGS sequence"/>
</dbReference>
<dbReference type="PATRIC" id="fig|1263870.3.peg.776"/>
<dbReference type="Pfam" id="PF10825">
    <property type="entry name" value="DUF2752"/>
    <property type="match status" value="1"/>
</dbReference>
<dbReference type="RefSeq" id="WP_008674421.1">
    <property type="nucleotide sequence ID" value="NZ_ANOH01000060.1"/>
</dbReference>
<evidence type="ECO:0000313" key="2">
    <source>
        <dbReference type="EMBL" id="EMI57842.1"/>
    </source>
</evidence>
<keyword evidence="1" id="KW-0472">Membrane</keyword>
<feature type="transmembrane region" description="Helical" evidence="1">
    <location>
        <begin position="29"/>
        <end position="48"/>
    </location>
</feature>
<accession>M5U8P2</accession>
<gene>
    <name evidence="2" type="ORF">RSSM_00710</name>
</gene>
<proteinExistence type="predicted"/>
<keyword evidence="1" id="KW-1133">Transmembrane helix</keyword>
<protein>
    <submittedName>
        <fullName evidence="2">Putative membrane protein</fullName>
    </submittedName>
</protein>
<feature type="transmembrane region" description="Helical" evidence="1">
    <location>
        <begin position="134"/>
        <end position="152"/>
    </location>
</feature>
<keyword evidence="3" id="KW-1185">Reference proteome</keyword>
<comment type="caution">
    <text evidence="2">The sequence shown here is derived from an EMBL/GenBank/DDBJ whole genome shotgun (WGS) entry which is preliminary data.</text>
</comment>
<dbReference type="OrthoDB" id="285957at2"/>
<dbReference type="InterPro" id="IPR021215">
    <property type="entry name" value="DUF2752"/>
</dbReference>
<dbReference type="EMBL" id="ANOH01000060">
    <property type="protein sequence ID" value="EMI57842.1"/>
    <property type="molecule type" value="Genomic_DNA"/>
</dbReference>
<keyword evidence="1" id="KW-0812">Transmembrane</keyword>
<dbReference type="AlphaFoldDB" id="M5U8P2"/>
<feature type="transmembrane region" description="Helical" evidence="1">
    <location>
        <begin position="100"/>
        <end position="122"/>
    </location>
</feature>